<evidence type="ECO:0000313" key="1">
    <source>
        <dbReference type="Proteomes" id="UP000887540"/>
    </source>
</evidence>
<dbReference type="AlphaFoldDB" id="A0A914E607"/>
<name>A0A914E607_9BILA</name>
<proteinExistence type="predicted"/>
<organism evidence="1 2">
    <name type="scientific">Acrobeloides nanus</name>
    <dbReference type="NCBI Taxonomy" id="290746"/>
    <lineage>
        <taxon>Eukaryota</taxon>
        <taxon>Metazoa</taxon>
        <taxon>Ecdysozoa</taxon>
        <taxon>Nematoda</taxon>
        <taxon>Chromadorea</taxon>
        <taxon>Rhabditida</taxon>
        <taxon>Tylenchina</taxon>
        <taxon>Cephalobomorpha</taxon>
        <taxon>Cephaloboidea</taxon>
        <taxon>Cephalobidae</taxon>
        <taxon>Acrobeloides</taxon>
    </lineage>
</organism>
<dbReference type="Proteomes" id="UP000887540">
    <property type="component" value="Unplaced"/>
</dbReference>
<dbReference type="WBParaSite" id="ACRNAN_scaffold5814.g18507.t1">
    <property type="protein sequence ID" value="ACRNAN_scaffold5814.g18507.t1"/>
    <property type="gene ID" value="ACRNAN_scaffold5814.g18507"/>
</dbReference>
<accession>A0A914E607</accession>
<sequence>MFQFDVNKVIMSGVVVCGSSWCGTTGKPGRNATVQVGAPGLIGQQGIPGVPGSGGLPGEPGKVGLPGARGDCGLRGIF</sequence>
<keyword evidence="1" id="KW-1185">Reference proteome</keyword>
<protein>
    <submittedName>
        <fullName evidence="2">Uncharacterized protein</fullName>
    </submittedName>
</protein>
<reference evidence="2" key="1">
    <citation type="submission" date="2022-11" db="UniProtKB">
        <authorList>
            <consortium name="WormBaseParasite"/>
        </authorList>
    </citation>
    <scope>IDENTIFICATION</scope>
</reference>
<evidence type="ECO:0000313" key="2">
    <source>
        <dbReference type="WBParaSite" id="ACRNAN_scaffold5814.g18507.t1"/>
    </source>
</evidence>